<proteinExistence type="predicted"/>
<accession>A0AAV4PHS0</accession>
<keyword evidence="3" id="KW-1185">Reference proteome</keyword>
<gene>
    <name evidence="2" type="ORF">CDAR_542261</name>
</gene>
<dbReference type="AlphaFoldDB" id="A0AAV4PHS0"/>
<sequence length="111" mass="12332">MPSECFLSITEIRRSKLSLSRTAIEQFFSPHKNNNDSNPPRFHGRLIPDSPFPRRLGRENPQPSATTRLTNPFSSEGAQCLTLPLIILSTLSPFTKPYGLPPDNGANPESI</sequence>
<evidence type="ECO:0000313" key="2">
    <source>
        <dbReference type="EMBL" id="GIX95643.1"/>
    </source>
</evidence>
<evidence type="ECO:0000313" key="3">
    <source>
        <dbReference type="Proteomes" id="UP001054837"/>
    </source>
</evidence>
<dbReference type="EMBL" id="BPLQ01002775">
    <property type="protein sequence ID" value="GIX95643.1"/>
    <property type="molecule type" value="Genomic_DNA"/>
</dbReference>
<reference evidence="2 3" key="1">
    <citation type="submission" date="2021-06" db="EMBL/GenBank/DDBJ databases">
        <title>Caerostris darwini draft genome.</title>
        <authorList>
            <person name="Kono N."/>
            <person name="Arakawa K."/>
        </authorList>
    </citation>
    <scope>NUCLEOTIDE SEQUENCE [LARGE SCALE GENOMIC DNA]</scope>
</reference>
<feature type="region of interest" description="Disordered" evidence="1">
    <location>
        <begin position="29"/>
        <end position="73"/>
    </location>
</feature>
<organism evidence="2 3">
    <name type="scientific">Caerostris darwini</name>
    <dbReference type="NCBI Taxonomy" id="1538125"/>
    <lineage>
        <taxon>Eukaryota</taxon>
        <taxon>Metazoa</taxon>
        <taxon>Ecdysozoa</taxon>
        <taxon>Arthropoda</taxon>
        <taxon>Chelicerata</taxon>
        <taxon>Arachnida</taxon>
        <taxon>Araneae</taxon>
        <taxon>Araneomorphae</taxon>
        <taxon>Entelegynae</taxon>
        <taxon>Araneoidea</taxon>
        <taxon>Araneidae</taxon>
        <taxon>Caerostris</taxon>
    </lineage>
</organism>
<feature type="compositionally biased region" description="Polar residues" evidence="1">
    <location>
        <begin position="61"/>
        <end position="73"/>
    </location>
</feature>
<evidence type="ECO:0000256" key="1">
    <source>
        <dbReference type="SAM" id="MobiDB-lite"/>
    </source>
</evidence>
<comment type="caution">
    <text evidence="2">The sequence shown here is derived from an EMBL/GenBank/DDBJ whole genome shotgun (WGS) entry which is preliminary data.</text>
</comment>
<protein>
    <submittedName>
        <fullName evidence="2">Uncharacterized protein</fullName>
    </submittedName>
</protein>
<name>A0AAV4PHS0_9ARAC</name>
<dbReference type="Proteomes" id="UP001054837">
    <property type="component" value="Unassembled WGS sequence"/>
</dbReference>